<dbReference type="PANTHER" id="PTHR11360:SF306">
    <property type="entry name" value="RE01051P"/>
    <property type="match status" value="1"/>
</dbReference>
<dbReference type="GO" id="GO:0008028">
    <property type="term" value="F:monocarboxylic acid transmembrane transporter activity"/>
    <property type="evidence" value="ECO:0007669"/>
    <property type="project" value="TreeGrafter"/>
</dbReference>
<feature type="transmembrane region" description="Helical" evidence="2">
    <location>
        <begin position="204"/>
        <end position="221"/>
    </location>
</feature>
<dbReference type="eggNOG" id="KOG2504">
    <property type="taxonomic scope" value="Eukaryota"/>
</dbReference>
<sequence length="539" mass="59481">MRVNNQFQPAVVRSNPNVKTNDLRHNGMKRKPFRSSSLDGGEGWGVVIGTALITMLVNSMLTCTGIIGQQVKALFPTTTNYMYLSLLNAVMIALWNFLGPVTCLLLGVFSSRTIALAGGILLSLGISLASQSYNGNIFFFTYAVVGGIGAGLVLNPGAMLLNRYFRKQKPLASGICLFISTSGQILFPHLIISLKNVFKPSGTILLLGGILLHVCVAGMLFRPGPSSCKGVSDMRHILTLNPTGHGQACMIQIRKSKSQRRKRKPSEKAIIVTGTPKNGKIVIPSNSLRLARIRTYSTGSRTSALPDIPEEQEPLENDAFDNKNQIGNTSNNRNQNNLRNNLHSVELDREIKRSQSFGSQLTYLATNSNNINIRHERRPRSRSENLGRISSIPTMTSSSKRPEAVNGAVNCVEKKKHPEAAICNIGLLSNPLYVLIVIASSAFYLSYPNVVFYTTIYEHQLGITDYKLALLLSLFVFCDMNSRLLIAWLLPQGFLRPQRIFLILTLLTLPSLSGELILISISIFFSFYNYKHKTSTCIL</sequence>
<evidence type="ECO:0000256" key="1">
    <source>
        <dbReference type="SAM" id="MobiDB-lite"/>
    </source>
</evidence>
<dbReference type="AlphaFoldDB" id="T1JCF7"/>
<keyword evidence="4" id="KW-1185">Reference proteome</keyword>
<feature type="transmembrane region" description="Helical" evidence="2">
    <location>
        <begin position="500"/>
        <end position="525"/>
    </location>
</feature>
<feature type="transmembrane region" description="Helical" evidence="2">
    <location>
        <begin position="468"/>
        <end position="488"/>
    </location>
</feature>
<dbReference type="Proteomes" id="UP000014500">
    <property type="component" value="Unassembled WGS sequence"/>
</dbReference>
<protein>
    <recommendedName>
        <fullName evidence="5">Major facilitator superfamily (MFS) profile domain-containing protein</fullName>
    </recommendedName>
</protein>
<dbReference type="EMBL" id="JH432064">
    <property type="status" value="NOT_ANNOTATED_CDS"/>
    <property type="molecule type" value="Genomic_DNA"/>
</dbReference>
<proteinExistence type="predicted"/>
<dbReference type="InterPro" id="IPR036259">
    <property type="entry name" value="MFS_trans_sf"/>
</dbReference>
<dbReference type="SUPFAM" id="SSF103473">
    <property type="entry name" value="MFS general substrate transporter"/>
    <property type="match status" value="1"/>
</dbReference>
<feature type="transmembrane region" description="Helical" evidence="2">
    <location>
        <begin position="171"/>
        <end position="192"/>
    </location>
</feature>
<dbReference type="PhylomeDB" id="T1JCF7"/>
<dbReference type="InterPro" id="IPR050327">
    <property type="entry name" value="Proton-linked_MCT"/>
</dbReference>
<feature type="transmembrane region" description="Helical" evidence="2">
    <location>
        <begin position="80"/>
        <end position="98"/>
    </location>
</feature>
<keyword evidence="2" id="KW-0812">Transmembrane</keyword>
<feature type="transmembrane region" description="Helical" evidence="2">
    <location>
        <begin position="137"/>
        <end position="159"/>
    </location>
</feature>
<feature type="transmembrane region" description="Helical" evidence="2">
    <location>
        <begin position="44"/>
        <end position="68"/>
    </location>
</feature>
<keyword evidence="2" id="KW-1133">Transmembrane helix</keyword>
<accession>T1JCF7</accession>
<evidence type="ECO:0000313" key="4">
    <source>
        <dbReference type="Proteomes" id="UP000014500"/>
    </source>
</evidence>
<dbReference type="HOGENOM" id="CLU_505627_0_0_1"/>
<name>T1JCF7_STRMM</name>
<evidence type="ECO:0000313" key="3">
    <source>
        <dbReference type="EnsemblMetazoa" id="SMAR011467-PA"/>
    </source>
</evidence>
<dbReference type="STRING" id="126957.T1JCF7"/>
<organism evidence="3 4">
    <name type="scientific">Strigamia maritima</name>
    <name type="common">European centipede</name>
    <name type="synonym">Geophilus maritimus</name>
    <dbReference type="NCBI Taxonomy" id="126957"/>
    <lineage>
        <taxon>Eukaryota</taxon>
        <taxon>Metazoa</taxon>
        <taxon>Ecdysozoa</taxon>
        <taxon>Arthropoda</taxon>
        <taxon>Myriapoda</taxon>
        <taxon>Chilopoda</taxon>
        <taxon>Pleurostigmophora</taxon>
        <taxon>Geophilomorpha</taxon>
        <taxon>Linotaeniidae</taxon>
        <taxon>Strigamia</taxon>
    </lineage>
</organism>
<dbReference type="PANTHER" id="PTHR11360">
    <property type="entry name" value="MONOCARBOXYLATE TRANSPORTER"/>
    <property type="match status" value="1"/>
</dbReference>
<evidence type="ECO:0000256" key="2">
    <source>
        <dbReference type="SAM" id="Phobius"/>
    </source>
</evidence>
<reference evidence="4" key="1">
    <citation type="submission" date="2011-05" db="EMBL/GenBank/DDBJ databases">
        <authorList>
            <person name="Richards S.R."/>
            <person name="Qu J."/>
            <person name="Jiang H."/>
            <person name="Jhangiani S.N."/>
            <person name="Agravi P."/>
            <person name="Goodspeed R."/>
            <person name="Gross S."/>
            <person name="Mandapat C."/>
            <person name="Jackson L."/>
            <person name="Mathew T."/>
            <person name="Pu L."/>
            <person name="Thornton R."/>
            <person name="Saada N."/>
            <person name="Wilczek-Boney K.B."/>
            <person name="Lee S."/>
            <person name="Kovar C."/>
            <person name="Wu Y."/>
            <person name="Scherer S.E."/>
            <person name="Worley K.C."/>
            <person name="Muzny D.M."/>
            <person name="Gibbs R."/>
        </authorList>
    </citation>
    <scope>NUCLEOTIDE SEQUENCE</scope>
    <source>
        <strain evidence="4">Brora</strain>
    </source>
</reference>
<feature type="region of interest" description="Disordered" evidence="1">
    <location>
        <begin position="376"/>
        <end position="401"/>
    </location>
</feature>
<keyword evidence="2" id="KW-0472">Membrane</keyword>
<reference evidence="3" key="2">
    <citation type="submission" date="2015-02" db="UniProtKB">
        <authorList>
            <consortium name="EnsemblMetazoa"/>
        </authorList>
    </citation>
    <scope>IDENTIFICATION</scope>
</reference>
<evidence type="ECO:0008006" key="5">
    <source>
        <dbReference type="Google" id="ProtNLM"/>
    </source>
</evidence>
<feature type="transmembrane region" description="Helical" evidence="2">
    <location>
        <begin position="432"/>
        <end position="456"/>
    </location>
</feature>
<feature type="transmembrane region" description="Helical" evidence="2">
    <location>
        <begin position="104"/>
        <end position="125"/>
    </location>
</feature>
<dbReference type="EnsemblMetazoa" id="SMAR011467-RA">
    <property type="protein sequence ID" value="SMAR011467-PA"/>
    <property type="gene ID" value="SMAR011467"/>
</dbReference>